<dbReference type="Proteomes" id="UP000287394">
    <property type="component" value="Chromosome"/>
</dbReference>
<keyword evidence="2" id="KW-1185">Reference proteome</keyword>
<dbReference type="EMBL" id="AP025739">
    <property type="protein sequence ID" value="BDI29976.1"/>
    <property type="molecule type" value="Genomic_DNA"/>
</dbReference>
<name>A0A402D2E4_9BACT</name>
<gene>
    <name evidence="1" type="ORF">CCAX7_20270</name>
</gene>
<dbReference type="PANTHER" id="PTHR38567:SF1">
    <property type="entry name" value="DUF4291 DOMAIN-CONTAINING PROTEIN"/>
    <property type="match status" value="1"/>
</dbReference>
<organism evidence="1 2">
    <name type="scientific">Capsulimonas corticalis</name>
    <dbReference type="NCBI Taxonomy" id="2219043"/>
    <lineage>
        <taxon>Bacteria</taxon>
        <taxon>Bacillati</taxon>
        <taxon>Armatimonadota</taxon>
        <taxon>Armatimonadia</taxon>
        <taxon>Capsulimonadales</taxon>
        <taxon>Capsulimonadaceae</taxon>
        <taxon>Capsulimonas</taxon>
    </lineage>
</organism>
<proteinExistence type="predicted"/>
<dbReference type="RefSeq" id="WP_119323794.1">
    <property type="nucleotide sequence ID" value="NZ_AP025739.1"/>
</dbReference>
<sequence>MPLITKPYREQAGAWPASGRHIMAQYDEDSIVVYQAYTPSIARYAAARGRLGGGFKRDRMTWIKPNFLWMMYRCGWATKERQERVLAIRLTREGFEEILAHAVHSAYVEGVYENEEQWRTASRDSDVVMQWDPDHGPMGEKLERRAVQLGLRGDTLARYVDDWVVGIEDITDFVHEQSGNAVAERRDRLMTPWERVYDVRADDVRKRVL</sequence>
<accession>A0A402D2E4</accession>
<dbReference type="InterPro" id="IPR025633">
    <property type="entry name" value="DUF4291"/>
</dbReference>
<dbReference type="Pfam" id="PF14124">
    <property type="entry name" value="DUF4291"/>
    <property type="match status" value="1"/>
</dbReference>
<evidence type="ECO:0000313" key="1">
    <source>
        <dbReference type="EMBL" id="BDI29976.1"/>
    </source>
</evidence>
<protein>
    <submittedName>
        <fullName evidence="1">Uncharacterized protein</fullName>
    </submittedName>
</protein>
<dbReference type="OrthoDB" id="65842at2"/>
<reference evidence="1 2" key="1">
    <citation type="journal article" date="2019" name="Int. J. Syst. Evol. Microbiol.">
        <title>Capsulimonas corticalis gen. nov., sp. nov., an aerobic capsulated bacterium, of a novel bacterial order, Capsulimonadales ord. nov., of the class Armatimonadia of the phylum Armatimonadetes.</title>
        <authorList>
            <person name="Li J."/>
            <person name="Kudo C."/>
            <person name="Tonouchi A."/>
        </authorList>
    </citation>
    <scope>NUCLEOTIDE SEQUENCE [LARGE SCALE GENOMIC DNA]</scope>
    <source>
        <strain evidence="1 2">AX-7</strain>
    </source>
</reference>
<dbReference type="PANTHER" id="PTHR38567">
    <property type="entry name" value="DUF4291 DOMAIN-CONTAINING PROTEIN"/>
    <property type="match status" value="1"/>
</dbReference>
<dbReference type="AlphaFoldDB" id="A0A402D2E4"/>
<evidence type="ECO:0000313" key="2">
    <source>
        <dbReference type="Proteomes" id="UP000287394"/>
    </source>
</evidence>
<dbReference type="KEGG" id="ccot:CCAX7_20270"/>